<feature type="transmembrane region" description="Helical" evidence="1">
    <location>
        <begin position="12"/>
        <end position="30"/>
    </location>
</feature>
<sequence>MNHPHPLISRGLLLAGAYNILGVLVFSAGFSNAGLSEPDPEVFSTLGLFAIMLWGAAYASIWRQYDQVPWLLLVFGVEKLLYLGNWLLWLSNNGADLPVLFAQAPLTGMFYAVYGAGDGLFAVFFFYAAYLVLRGARRV</sequence>
<dbReference type="EMBL" id="BSOG01000002">
    <property type="protein sequence ID" value="GLR13433.1"/>
    <property type="molecule type" value="Genomic_DNA"/>
</dbReference>
<gene>
    <name evidence="2" type="ORF">GCM10007907_22230</name>
</gene>
<reference evidence="3" key="1">
    <citation type="journal article" date="2019" name="Int. J. Syst. Evol. Microbiol.">
        <title>The Global Catalogue of Microorganisms (GCM) 10K type strain sequencing project: providing services to taxonomists for standard genome sequencing and annotation.</title>
        <authorList>
            <consortium name="The Broad Institute Genomics Platform"/>
            <consortium name="The Broad Institute Genome Sequencing Center for Infectious Disease"/>
            <person name="Wu L."/>
            <person name="Ma J."/>
        </authorList>
    </citation>
    <scope>NUCLEOTIDE SEQUENCE [LARGE SCALE GENOMIC DNA]</scope>
    <source>
        <strain evidence="3">NBRC 110044</strain>
    </source>
</reference>
<comment type="caution">
    <text evidence="2">The sequence shown here is derived from an EMBL/GenBank/DDBJ whole genome shotgun (WGS) entry which is preliminary data.</text>
</comment>
<keyword evidence="1" id="KW-0812">Transmembrane</keyword>
<evidence type="ECO:0000313" key="3">
    <source>
        <dbReference type="Proteomes" id="UP001156706"/>
    </source>
</evidence>
<feature type="transmembrane region" description="Helical" evidence="1">
    <location>
        <begin position="68"/>
        <end position="89"/>
    </location>
</feature>
<dbReference type="RefSeq" id="WP_284196535.1">
    <property type="nucleotide sequence ID" value="NZ_BSOG01000002.1"/>
</dbReference>
<name>A0ABQ5YIC5_9NEIS</name>
<keyword evidence="1" id="KW-0472">Membrane</keyword>
<organism evidence="2 3">
    <name type="scientific">Chitinimonas prasina</name>
    <dbReference type="NCBI Taxonomy" id="1434937"/>
    <lineage>
        <taxon>Bacteria</taxon>
        <taxon>Pseudomonadati</taxon>
        <taxon>Pseudomonadota</taxon>
        <taxon>Betaproteobacteria</taxon>
        <taxon>Neisseriales</taxon>
        <taxon>Chitinibacteraceae</taxon>
        <taxon>Chitinimonas</taxon>
    </lineage>
</organism>
<protein>
    <submittedName>
        <fullName evidence="2">Uncharacterized protein</fullName>
    </submittedName>
</protein>
<keyword evidence="3" id="KW-1185">Reference proteome</keyword>
<feature type="transmembrane region" description="Helical" evidence="1">
    <location>
        <begin position="42"/>
        <end position="61"/>
    </location>
</feature>
<proteinExistence type="predicted"/>
<dbReference type="Proteomes" id="UP001156706">
    <property type="component" value="Unassembled WGS sequence"/>
</dbReference>
<keyword evidence="1" id="KW-1133">Transmembrane helix</keyword>
<feature type="transmembrane region" description="Helical" evidence="1">
    <location>
        <begin position="109"/>
        <end position="133"/>
    </location>
</feature>
<accession>A0ABQ5YIC5</accession>
<evidence type="ECO:0000256" key="1">
    <source>
        <dbReference type="SAM" id="Phobius"/>
    </source>
</evidence>
<evidence type="ECO:0000313" key="2">
    <source>
        <dbReference type="EMBL" id="GLR13433.1"/>
    </source>
</evidence>